<dbReference type="AlphaFoldDB" id="A0A9X2D1F8"/>
<dbReference type="Proteomes" id="UP001139721">
    <property type="component" value="Unassembled WGS sequence"/>
</dbReference>
<gene>
    <name evidence="1" type="ORF">LOX96_10670</name>
</gene>
<sequence>MNNILIHDKKTIKLIDGLLRSEFTINSNLPHLSDFSLLKDEWLTHIFIENITVSELLKFIRNKFKYVELYHSCAPSSLLPYYTHGLETLNVARIEKELASLLKEAITIDP</sequence>
<name>A0A9X2D1F8_9GAMM</name>
<reference evidence="1" key="1">
    <citation type="submission" date="2021-11" db="EMBL/GenBank/DDBJ databases">
        <title>Legionella maioricencis sp. nov., a new species isolated from hot water samples in Mallorca.</title>
        <authorList>
            <person name="Crespi S."/>
            <person name="Drasar V."/>
            <person name="Salva-Serra F."/>
            <person name="Jaen-Luchoro D."/>
            <person name="Pineiro-Iglesias B."/>
            <person name="Aliaga F."/>
            <person name="Fernandez-Juarez V."/>
            <person name="Coll G."/>
            <person name="Moore E.R.B."/>
            <person name="Bennasar-Figueras A."/>
        </authorList>
    </citation>
    <scope>NUCLEOTIDE SEQUENCE</scope>
    <source>
        <strain evidence="1">HCPI-6</strain>
    </source>
</reference>
<dbReference type="EMBL" id="JAJKBJ010000012">
    <property type="protein sequence ID" value="MCL9684557.1"/>
    <property type="molecule type" value="Genomic_DNA"/>
</dbReference>
<evidence type="ECO:0000313" key="1">
    <source>
        <dbReference type="EMBL" id="MCL9684557.1"/>
    </source>
</evidence>
<comment type="caution">
    <text evidence="1">The sequence shown here is derived from an EMBL/GenBank/DDBJ whole genome shotgun (WGS) entry which is preliminary data.</text>
</comment>
<evidence type="ECO:0000313" key="2">
    <source>
        <dbReference type="Proteomes" id="UP001139721"/>
    </source>
</evidence>
<dbReference type="RefSeq" id="WP_250456368.1">
    <property type="nucleotide sequence ID" value="NZ_JAJKBJ010000012.1"/>
</dbReference>
<keyword evidence="2" id="KW-1185">Reference proteome</keyword>
<feature type="non-terminal residue" evidence="1">
    <location>
        <position position="110"/>
    </location>
</feature>
<protein>
    <submittedName>
        <fullName evidence="1">Uncharacterized protein</fullName>
    </submittedName>
</protein>
<organism evidence="1 2">
    <name type="scientific">Legionella maioricensis</name>
    <dbReference type="NCBI Taxonomy" id="2896528"/>
    <lineage>
        <taxon>Bacteria</taxon>
        <taxon>Pseudomonadati</taxon>
        <taxon>Pseudomonadota</taxon>
        <taxon>Gammaproteobacteria</taxon>
        <taxon>Legionellales</taxon>
        <taxon>Legionellaceae</taxon>
        <taxon>Legionella</taxon>
    </lineage>
</organism>
<proteinExistence type="predicted"/>
<accession>A0A9X2D1F8</accession>